<feature type="domain" description="Tyrosine specific protein phosphatases" evidence="2">
    <location>
        <begin position="125"/>
        <end position="162"/>
    </location>
</feature>
<comment type="similarity">
    <text evidence="1">Belongs to the protein-tyrosine phosphatase family.</text>
</comment>
<name>A0ABV6CVQ4_9SPHN</name>
<evidence type="ECO:0000313" key="4">
    <source>
        <dbReference type="Proteomes" id="UP001589798"/>
    </source>
</evidence>
<dbReference type="PROSITE" id="PS00383">
    <property type="entry name" value="TYR_PHOSPHATASE_1"/>
    <property type="match status" value="1"/>
</dbReference>
<protein>
    <submittedName>
        <fullName evidence="3">Tyrosine-protein phosphatase</fullName>
    </submittedName>
</protein>
<evidence type="ECO:0000313" key="3">
    <source>
        <dbReference type="EMBL" id="MFC0204807.1"/>
    </source>
</evidence>
<dbReference type="InterPro" id="IPR016130">
    <property type="entry name" value="Tyr_Pase_AS"/>
</dbReference>
<dbReference type="Pfam" id="PF13350">
    <property type="entry name" value="Y_phosphatase3"/>
    <property type="match status" value="1"/>
</dbReference>
<dbReference type="PROSITE" id="PS50056">
    <property type="entry name" value="TYR_PHOSPHATASE_2"/>
    <property type="match status" value="1"/>
</dbReference>
<dbReference type="InterPro" id="IPR000387">
    <property type="entry name" value="Tyr_Pase_dom"/>
</dbReference>
<dbReference type="PANTHER" id="PTHR31126">
    <property type="entry name" value="TYROSINE-PROTEIN PHOSPHATASE"/>
    <property type="match status" value="1"/>
</dbReference>
<accession>A0ABV6CVQ4</accession>
<dbReference type="PANTHER" id="PTHR31126:SF1">
    <property type="entry name" value="TYROSINE SPECIFIC PROTEIN PHOSPHATASES DOMAIN-CONTAINING PROTEIN"/>
    <property type="match status" value="1"/>
</dbReference>
<dbReference type="InterPro" id="IPR029021">
    <property type="entry name" value="Prot-tyrosine_phosphatase-like"/>
</dbReference>
<sequence>MTDRVLALQGVHNFRDAGGYAVAGGGRIRRGTVWRSGQHHDATDADLTRIADLGLASVFDLRTSRERDRHPCRRAQGFVAEVFFASDPELHHAPHVAAAQTTRQRTAEDTRESLVRNYGRICFRPELQAMIRAWFERLEMGGGPSLVHCMAGKDRTGIAVAMLHAALGVHRDDIMADYLMTNDAGDPEARIASGAATIRAMTGPLEDAVLRVLMGVEPAYLDSAWTAIEERHGDVDSYLEQALGADAARRDRLRAALVES</sequence>
<dbReference type="Gene3D" id="3.90.190.10">
    <property type="entry name" value="Protein tyrosine phosphatase superfamily"/>
    <property type="match status" value="1"/>
</dbReference>
<comment type="caution">
    <text evidence="3">The sequence shown here is derived from an EMBL/GenBank/DDBJ whole genome shotgun (WGS) entry which is preliminary data.</text>
</comment>
<evidence type="ECO:0000256" key="1">
    <source>
        <dbReference type="ARBA" id="ARBA00009580"/>
    </source>
</evidence>
<proteinExistence type="inferred from homology"/>
<dbReference type="RefSeq" id="WP_379487568.1">
    <property type="nucleotide sequence ID" value="NZ_JBHLWK010000013.1"/>
</dbReference>
<dbReference type="EMBL" id="JBHLWK010000013">
    <property type="protein sequence ID" value="MFC0204807.1"/>
    <property type="molecule type" value="Genomic_DNA"/>
</dbReference>
<dbReference type="SUPFAM" id="SSF52799">
    <property type="entry name" value="(Phosphotyrosine protein) phosphatases II"/>
    <property type="match status" value="1"/>
</dbReference>
<dbReference type="InterPro" id="IPR026893">
    <property type="entry name" value="Tyr/Ser_Pase_IphP-type"/>
</dbReference>
<reference evidence="3 4" key="1">
    <citation type="submission" date="2024-09" db="EMBL/GenBank/DDBJ databases">
        <authorList>
            <person name="Sun Q."/>
            <person name="Mori K."/>
        </authorList>
    </citation>
    <scope>NUCLEOTIDE SEQUENCE [LARGE SCALE GENOMIC DNA]</scope>
    <source>
        <strain evidence="3 4">CCM 7706</strain>
    </source>
</reference>
<gene>
    <name evidence="3" type="ORF">ACFFJC_11040</name>
</gene>
<evidence type="ECO:0000259" key="2">
    <source>
        <dbReference type="PROSITE" id="PS50056"/>
    </source>
</evidence>
<keyword evidence="4" id="KW-1185">Reference proteome</keyword>
<organism evidence="3 4">
    <name type="scientific">Novosphingobium soli</name>
    <dbReference type="NCBI Taxonomy" id="574956"/>
    <lineage>
        <taxon>Bacteria</taxon>
        <taxon>Pseudomonadati</taxon>
        <taxon>Pseudomonadota</taxon>
        <taxon>Alphaproteobacteria</taxon>
        <taxon>Sphingomonadales</taxon>
        <taxon>Sphingomonadaceae</taxon>
        <taxon>Novosphingobium</taxon>
    </lineage>
</organism>
<dbReference type="Proteomes" id="UP001589798">
    <property type="component" value="Unassembled WGS sequence"/>
</dbReference>